<dbReference type="InterPro" id="IPR011041">
    <property type="entry name" value="Quinoprot_gluc/sorb_DH_b-prop"/>
</dbReference>
<gene>
    <name evidence="2" type="ORF">A3F83_02935</name>
</gene>
<feature type="domain" description="DUF7133" evidence="1">
    <location>
        <begin position="37"/>
        <end position="372"/>
    </location>
</feature>
<sequence>MFFSTLKLKPSRIQALAGIISLLLLQAATIGAKTLPLEKIKLPPGFRISLFADNVPGARSMALSPGGTLFVGSRDNAGRVYALLDRDGDYRAEEVHVIASGLNEPNGVAFREGALYVAEINRVLRYDGIEAHLADPPKPVTVFDKLPSDRHHGWKFIRFGPDGKLYIPIGAPCNICEPAPVYASINRIDADGTGFEKIAGGIRNTVGFDWHPSTHELWFTDNGRDYLGEDLPPEELNYAPKTGLHFGYPYRHGKDIIDPEFGSKGQGLVFIPPARELNPHAAALGMRFYLGGQFPSEYKQQIFIAEHGSWNRSKKIGYRVSLVRLEGSRAVSYESFAQGWLGPDESVWGRPVDLQELPDGSLLVSDDYAGAIYRISYQSPVKPAQGEPLKVSPGEKLELGVADSALIGGQFSYSWKVDDSAVPGAISAVFSLTVDNLPLGGHRVELTVEDKTAAKTYKFNWQVTVTGPSGLSCDFSGNGVVDVVDVIALLILGHSFPAEPRLDYNRDGRIGAEDALSLIRDMRDGNCPADTDTAGVRG</sequence>
<dbReference type="Proteomes" id="UP000179129">
    <property type="component" value="Unassembled WGS sequence"/>
</dbReference>
<dbReference type="EMBL" id="MFIX01000087">
    <property type="protein sequence ID" value="OGG05144.1"/>
    <property type="molecule type" value="Genomic_DNA"/>
</dbReference>
<comment type="caution">
    <text evidence="2">The sequence shown here is derived from an EMBL/GenBank/DDBJ whole genome shotgun (WGS) entry which is preliminary data.</text>
</comment>
<accession>A0A1F5YYI9</accession>
<dbReference type="InterPro" id="IPR055557">
    <property type="entry name" value="DUF7133"/>
</dbReference>
<dbReference type="AlphaFoldDB" id="A0A1F5YYI9"/>
<reference evidence="2 3" key="1">
    <citation type="journal article" date="2016" name="Nat. Commun.">
        <title>Thousands of microbial genomes shed light on interconnected biogeochemical processes in an aquifer system.</title>
        <authorList>
            <person name="Anantharaman K."/>
            <person name="Brown C.T."/>
            <person name="Hug L.A."/>
            <person name="Sharon I."/>
            <person name="Castelle C.J."/>
            <person name="Probst A.J."/>
            <person name="Thomas B.C."/>
            <person name="Singh A."/>
            <person name="Wilkins M.J."/>
            <person name="Karaoz U."/>
            <person name="Brodie E.L."/>
            <person name="Williams K.H."/>
            <person name="Hubbard S.S."/>
            <person name="Banfield J.F."/>
        </authorList>
    </citation>
    <scope>NUCLEOTIDE SEQUENCE [LARGE SCALE GENOMIC DNA]</scope>
</reference>
<dbReference type="STRING" id="1817867.A3F83_02935"/>
<proteinExistence type="predicted"/>
<dbReference type="PANTHER" id="PTHR33546:SF1">
    <property type="entry name" value="LARGE, MULTIFUNCTIONAL SECRETED PROTEIN"/>
    <property type="match status" value="1"/>
</dbReference>
<dbReference type="PANTHER" id="PTHR33546">
    <property type="entry name" value="LARGE, MULTIFUNCTIONAL SECRETED PROTEIN-RELATED"/>
    <property type="match status" value="1"/>
</dbReference>
<evidence type="ECO:0000259" key="1">
    <source>
        <dbReference type="Pfam" id="PF23500"/>
    </source>
</evidence>
<dbReference type="SUPFAM" id="SSF50952">
    <property type="entry name" value="Soluble quinoprotein glucose dehydrogenase"/>
    <property type="match status" value="1"/>
</dbReference>
<dbReference type="InterPro" id="IPR011042">
    <property type="entry name" value="6-blade_b-propeller_TolB-like"/>
</dbReference>
<protein>
    <recommendedName>
        <fullName evidence="1">DUF7133 domain-containing protein</fullName>
    </recommendedName>
</protein>
<evidence type="ECO:0000313" key="2">
    <source>
        <dbReference type="EMBL" id="OGG05144.1"/>
    </source>
</evidence>
<evidence type="ECO:0000313" key="3">
    <source>
        <dbReference type="Proteomes" id="UP000179129"/>
    </source>
</evidence>
<dbReference type="Gene3D" id="2.120.10.30">
    <property type="entry name" value="TolB, C-terminal domain"/>
    <property type="match status" value="1"/>
</dbReference>
<dbReference type="Pfam" id="PF23500">
    <property type="entry name" value="DUF7133"/>
    <property type="match status" value="1"/>
</dbReference>
<name>A0A1F5YYI9_9BACT</name>
<organism evidence="2 3">
    <name type="scientific">Candidatus Glassbacteria bacterium RIFCSPLOWO2_12_FULL_58_11</name>
    <dbReference type="NCBI Taxonomy" id="1817867"/>
    <lineage>
        <taxon>Bacteria</taxon>
        <taxon>Candidatus Glassiibacteriota</taxon>
    </lineage>
</organism>